<organism evidence="1 2">
    <name type="scientific">Botryotinia calthae</name>
    <dbReference type="NCBI Taxonomy" id="38488"/>
    <lineage>
        <taxon>Eukaryota</taxon>
        <taxon>Fungi</taxon>
        <taxon>Dikarya</taxon>
        <taxon>Ascomycota</taxon>
        <taxon>Pezizomycotina</taxon>
        <taxon>Leotiomycetes</taxon>
        <taxon>Helotiales</taxon>
        <taxon>Sclerotiniaceae</taxon>
        <taxon>Botryotinia</taxon>
    </lineage>
</organism>
<accession>A0A4Y8DET7</accession>
<evidence type="ECO:0000313" key="2">
    <source>
        <dbReference type="Proteomes" id="UP000297299"/>
    </source>
</evidence>
<evidence type="ECO:0000313" key="1">
    <source>
        <dbReference type="EMBL" id="TEY80551.1"/>
    </source>
</evidence>
<protein>
    <submittedName>
        <fullName evidence="1">Uncharacterized protein</fullName>
    </submittedName>
</protein>
<dbReference type="Proteomes" id="UP000297299">
    <property type="component" value="Unassembled WGS sequence"/>
</dbReference>
<proteinExistence type="predicted"/>
<comment type="caution">
    <text evidence="1">The sequence shown here is derived from an EMBL/GenBank/DDBJ whole genome shotgun (WGS) entry which is preliminary data.</text>
</comment>
<dbReference type="AlphaFoldDB" id="A0A4Y8DET7"/>
<name>A0A4Y8DET7_9HELO</name>
<dbReference type="EMBL" id="PHWZ01000037">
    <property type="protein sequence ID" value="TEY80551.1"/>
    <property type="molecule type" value="Genomic_DNA"/>
</dbReference>
<reference evidence="1 2" key="1">
    <citation type="submission" date="2017-11" db="EMBL/GenBank/DDBJ databases">
        <title>Comparative genomics of Botrytis spp.</title>
        <authorList>
            <person name="Valero-Jimenez C.A."/>
            <person name="Tapia P."/>
            <person name="Veloso J."/>
            <person name="Silva-Moreno E."/>
            <person name="Staats M."/>
            <person name="Valdes J.H."/>
            <person name="Van Kan J.A.L."/>
        </authorList>
    </citation>
    <scope>NUCLEOTIDE SEQUENCE [LARGE SCALE GENOMIC DNA]</scope>
    <source>
        <strain evidence="1 2">MUCL2830</strain>
    </source>
</reference>
<keyword evidence="2" id="KW-1185">Reference proteome</keyword>
<gene>
    <name evidence="1" type="ORF">BOTCAL_0037g00060</name>
</gene>
<sequence>MKSSIFFKKETAPKAMPSKTFIGLVNLVSGRSTLENQIFYVVTRTAQQKMTFWLRRRFSTESTSKMHNALSSNAISYNIKVYQILLAIGKVSTPPFRVCTLKYTGEKVSRTSLFARVIGGSVKG</sequence>